<accession>A0A371J0I9</accession>
<protein>
    <submittedName>
        <fullName evidence="1">DUF1934 domain-containing protein</fullName>
    </submittedName>
</protein>
<dbReference type="InterPro" id="IPR012674">
    <property type="entry name" value="Calycin"/>
</dbReference>
<evidence type="ECO:0000313" key="2">
    <source>
        <dbReference type="Proteomes" id="UP000215694"/>
    </source>
</evidence>
<dbReference type="InterPro" id="IPR015231">
    <property type="entry name" value="DUF1934"/>
</dbReference>
<dbReference type="Gene3D" id="2.40.128.20">
    <property type="match status" value="1"/>
</dbReference>
<dbReference type="EMBL" id="NOJY02000033">
    <property type="protein sequence ID" value="RDY26188.1"/>
    <property type="molecule type" value="Genomic_DNA"/>
</dbReference>
<dbReference type="SUPFAM" id="SSF50814">
    <property type="entry name" value="Lipocalins"/>
    <property type="match status" value="1"/>
</dbReference>
<gene>
    <name evidence="1" type="ORF">CHL78_014655</name>
</gene>
<comment type="caution">
    <text evidence="1">The sequence shown here is derived from an EMBL/GenBank/DDBJ whole genome shotgun (WGS) entry which is preliminary data.</text>
</comment>
<dbReference type="OrthoDB" id="1680906at2"/>
<dbReference type="AlphaFoldDB" id="A0A371J0I9"/>
<keyword evidence="2" id="KW-1185">Reference proteome</keyword>
<reference evidence="1 2" key="1">
    <citation type="journal article" date="2017" name="Genome Announc.">
        <title>Draft Genome Sequence of Romboutsia weinsteinii sp. nov. Strain CCRI-19649(T) Isolated from Surface Water.</title>
        <authorList>
            <person name="Maheux A.F."/>
            <person name="Boudreau D.K."/>
            <person name="Berube E."/>
            <person name="Boissinot M."/>
            <person name="Cantin P."/>
            <person name="Raymond F."/>
            <person name="Corbeil J."/>
            <person name="Omar R.F."/>
            <person name="Bergeron M.G."/>
        </authorList>
    </citation>
    <scope>NUCLEOTIDE SEQUENCE [LARGE SCALE GENOMIC DNA]</scope>
    <source>
        <strain evidence="1 2">CCRI-19649</strain>
    </source>
</reference>
<name>A0A371J0I9_9FIRM</name>
<sequence>MNAKINITTTQYDEHGKTDTIKVDVLGNIVNKNNHIYLIYKEKEEGIEVTTTIKILDDEISVKRFGGANSTMVFKKGSNHATKYKTPQGIFIIDTDTKELEIDIKENEYIKIGIDYNISIMNIFNGRNKMEIYVVPEIK</sequence>
<dbReference type="RefSeq" id="WP_094368863.1">
    <property type="nucleotide sequence ID" value="NZ_NOJY02000033.1"/>
</dbReference>
<evidence type="ECO:0000313" key="1">
    <source>
        <dbReference type="EMBL" id="RDY26188.1"/>
    </source>
</evidence>
<dbReference type="Proteomes" id="UP000215694">
    <property type="component" value="Unassembled WGS sequence"/>
</dbReference>
<proteinExistence type="predicted"/>
<organism evidence="1 2">
    <name type="scientific">Romboutsia weinsteinii</name>
    <dbReference type="NCBI Taxonomy" id="2020949"/>
    <lineage>
        <taxon>Bacteria</taxon>
        <taxon>Bacillati</taxon>
        <taxon>Bacillota</taxon>
        <taxon>Clostridia</taxon>
        <taxon>Peptostreptococcales</taxon>
        <taxon>Peptostreptococcaceae</taxon>
        <taxon>Romboutsia</taxon>
    </lineage>
</organism>
<dbReference type="Pfam" id="PF09148">
    <property type="entry name" value="DUF1934"/>
    <property type="match status" value="1"/>
</dbReference>